<evidence type="ECO:0000313" key="2">
    <source>
        <dbReference type="EMBL" id="HGB14143.1"/>
    </source>
</evidence>
<evidence type="ECO:0000259" key="1">
    <source>
        <dbReference type="Pfam" id="PF03413"/>
    </source>
</evidence>
<feature type="domain" description="PepSY" evidence="1">
    <location>
        <begin position="55"/>
        <end position="108"/>
    </location>
</feature>
<protein>
    <recommendedName>
        <fullName evidence="1">PepSY domain-containing protein</fullName>
    </recommendedName>
</protein>
<sequence length="126" mass="13425">MTKRTHLSGIGSLALLTLFVMMLSGPRAIAGQSPNNPCSIRVPQPAPTNLSSLAKITADQAMAAARAAYPGSRVQRVELENENGCLVYCVSLSNGLEVKVDAGTGIVLHQEQEDPEDEDQEHLQGK</sequence>
<gene>
    <name evidence="2" type="ORF">ENV62_02745</name>
</gene>
<name>A0A7C3SHZ9_9BACT</name>
<dbReference type="InterPro" id="IPR025711">
    <property type="entry name" value="PepSY"/>
</dbReference>
<comment type="caution">
    <text evidence="2">The sequence shown here is derived from an EMBL/GenBank/DDBJ whole genome shotgun (WGS) entry which is preliminary data.</text>
</comment>
<organism evidence="2">
    <name type="scientific">Desulfobacca acetoxidans</name>
    <dbReference type="NCBI Taxonomy" id="60893"/>
    <lineage>
        <taxon>Bacteria</taxon>
        <taxon>Pseudomonadati</taxon>
        <taxon>Thermodesulfobacteriota</taxon>
        <taxon>Desulfobaccia</taxon>
        <taxon>Desulfobaccales</taxon>
        <taxon>Desulfobaccaceae</taxon>
        <taxon>Desulfobacca</taxon>
    </lineage>
</organism>
<dbReference type="AlphaFoldDB" id="A0A7C3SHZ9"/>
<dbReference type="Pfam" id="PF03413">
    <property type="entry name" value="PepSY"/>
    <property type="match status" value="1"/>
</dbReference>
<dbReference type="Gene3D" id="3.10.450.40">
    <property type="match status" value="1"/>
</dbReference>
<dbReference type="EMBL" id="DTHB01000022">
    <property type="protein sequence ID" value="HGB14143.1"/>
    <property type="molecule type" value="Genomic_DNA"/>
</dbReference>
<accession>A0A7C3SHZ9</accession>
<reference evidence="2" key="1">
    <citation type="journal article" date="2020" name="mSystems">
        <title>Genome- and Community-Level Interaction Insights into Carbon Utilization and Element Cycling Functions of Hydrothermarchaeota in Hydrothermal Sediment.</title>
        <authorList>
            <person name="Zhou Z."/>
            <person name="Liu Y."/>
            <person name="Xu W."/>
            <person name="Pan J."/>
            <person name="Luo Z.H."/>
            <person name="Li M."/>
        </authorList>
    </citation>
    <scope>NUCLEOTIDE SEQUENCE [LARGE SCALE GENOMIC DNA]</scope>
    <source>
        <strain evidence="2">SpSt-776</strain>
    </source>
</reference>
<proteinExistence type="predicted"/>